<dbReference type="Proteomes" id="UP000215335">
    <property type="component" value="Unassembled WGS sequence"/>
</dbReference>
<proteinExistence type="predicted"/>
<dbReference type="Gene3D" id="1.10.1380.10">
    <property type="entry name" value="Neutral endopeptidase , domain2"/>
    <property type="match status" value="1"/>
</dbReference>
<dbReference type="InterPro" id="IPR042089">
    <property type="entry name" value="Peptidase_M13_dom_2"/>
</dbReference>
<dbReference type="SUPFAM" id="SSF55486">
    <property type="entry name" value="Metalloproteases ('zincins'), catalytic domain"/>
    <property type="match status" value="1"/>
</dbReference>
<accession>A0A232ERW4</accession>
<comment type="caution">
    <text evidence="1">The sequence shown here is derived from an EMBL/GenBank/DDBJ whole genome shotgun (WGS) entry which is preliminary data.</text>
</comment>
<evidence type="ECO:0000313" key="2">
    <source>
        <dbReference type="Proteomes" id="UP000215335"/>
    </source>
</evidence>
<organism evidence="1 2">
    <name type="scientific">Trichomalopsis sarcophagae</name>
    <dbReference type="NCBI Taxonomy" id="543379"/>
    <lineage>
        <taxon>Eukaryota</taxon>
        <taxon>Metazoa</taxon>
        <taxon>Ecdysozoa</taxon>
        <taxon>Arthropoda</taxon>
        <taxon>Hexapoda</taxon>
        <taxon>Insecta</taxon>
        <taxon>Pterygota</taxon>
        <taxon>Neoptera</taxon>
        <taxon>Endopterygota</taxon>
        <taxon>Hymenoptera</taxon>
        <taxon>Apocrita</taxon>
        <taxon>Proctotrupomorpha</taxon>
        <taxon>Chalcidoidea</taxon>
        <taxon>Pteromalidae</taxon>
        <taxon>Pteromalinae</taxon>
        <taxon>Trichomalopsis</taxon>
    </lineage>
</organism>
<protein>
    <submittedName>
        <fullName evidence="1">Uncharacterized protein</fullName>
    </submittedName>
</protein>
<sequence length="380" mass="45125">MEEFEPVKKEREFYKQCMRYGDEQAALTRGHLRFLGIMYDNLSSKWEIIDRHLYRGGFGYAFFNIRIISDPRYRDQNIILLEPPTFDHFTEVYETLKVVKLFSKKFKEPKKDIEFLLHYYVDSDRPKHVQRLIESVIQAIFESTTHFVDNGSKVTTINNWRSDFNKRYERSNVTDWEYKLSGNTALLVKNEMYFSKLFDILFETPNEVIITSIVMKAIAENLKYINWNLATKIKVMSSRHRSEFCLHSTKLYGISYGILKEFDYDVKESYLGNILQFRKIMKQKELANLKPELGESDEVNLPFSIIDLARPANRFAINVYFPSLKFNHKLKIQYLEAMSNTYGLRIVHKALQPSINSVRLFPENGLNHMRQFFHLEYVKV</sequence>
<dbReference type="AlphaFoldDB" id="A0A232ERW4"/>
<evidence type="ECO:0000313" key="1">
    <source>
        <dbReference type="EMBL" id="OXU21082.1"/>
    </source>
</evidence>
<name>A0A232ERW4_9HYME</name>
<keyword evidence="2" id="KW-1185">Reference proteome</keyword>
<gene>
    <name evidence="1" type="ORF">TSAR_015320</name>
</gene>
<reference evidence="1 2" key="1">
    <citation type="journal article" date="2017" name="Curr. Biol.">
        <title>The Evolution of Venom by Co-option of Single-Copy Genes.</title>
        <authorList>
            <person name="Martinson E.O."/>
            <person name="Mrinalini"/>
            <person name="Kelkar Y.D."/>
            <person name="Chang C.H."/>
            <person name="Werren J.H."/>
        </authorList>
    </citation>
    <scope>NUCLEOTIDE SEQUENCE [LARGE SCALE GENOMIC DNA]</scope>
    <source>
        <strain evidence="1 2">Alberta</strain>
        <tissue evidence="1">Whole body</tissue>
    </source>
</reference>
<dbReference type="EMBL" id="NNAY01002548">
    <property type="protein sequence ID" value="OXU21082.1"/>
    <property type="molecule type" value="Genomic_DNA"/>
</dbReference>